<name>A0A1X6P8Z3_PORUM</name>
<feature type="compositionally biased region" description="Basic and acidic residues" evidence="1">
    <location>
        <begin position="175"/>
        <end position="185"/>
    </location>
</feature>
<feature type="region of interest" description="Disordered" evidence="1">
    <location>
        <begin position="169"/>
        <end position="190"/>
    </location>
</feature>
<dbReference type="EMBL" id="KV918840">
    <property type="protein sequence ID" value="OSX77369.1"/>
    <property type="molecule type" value="Genomic_DNA"/>
</dbReference>
<reference evidence="2 3" key="1">
    <citation type="submission" date="2017-03" db="EMBL/GenBank/DDBJ databases">
        <title>WGS assembly of Porphyra umbilicalis.</title>
        <authorList>
            <person name="Brawley S.H."/>
            <person name="Blouin N.A."/>
            <person name="Ficko-Blean E."/>
            <person name="Wheeler G.L."/>
            <person name="Lohr M."/>
            <person name="Goodson H.V."/>
            <person name="Jenkins J.W."/>
            <person name="Blaby-Haas C.E."/>
            <person name="Helliwell K.E."/>
            <person name="Chan C."/>
            <person name="Marriage T."/>
            <person name="Bhattacharya D."/>
            <person name="Klein A.S."/>
            <person name="Badis Y."/>
            <person name="Brodie J."/>
            <person name="Cao Y."/>
            <person name="Collen J."/>
            <person name="Dittami S.M."/>
            <person name="Gachon C.M."/>
            <person name="Green B.R."/>
            <person name="Karpowicz S."/>
            <person name="Kim J.W."/>
            <person name="Kudahl U."/>
            <person name="Lin S."/>
            <person name="Michel G."/>
            <person name="Mittag M."/>
            <person name="Olson B.J."/>
            <person name="Pangilinan J."/>
            <person name="Peng Y."/>
            <person name="Qiu H."/>
            <person name="Shu S."/>
            <person name="Singer J.T."/>
            <person name="Smith A.G."/>
            <person name="Sprecher B.N."/>
            <person name="Wagner V."/>
            <person name="Wang W."/>
            <person name="Wang Z.-Y."/>
            <person name="Yan J."/>
            <person name="Yarish C."/>
            <person name="Zoeuner-Riek S."/>
            <person name="Zhuang Y."/>
            <person name="Zou Y."/>
            <person name="Lindquist E.A."/>
            <person name="Grimwood J."/>
            <person name="Barry K."/>
            <person name="Rokhsar D.S."/>
            <person name="Schmutz J."/>
            <person name="Stiller J.W."/>
            <person name="Grossman A.R."/>
            <person name="Prochnik S.E."/>
        </authorList>
    </citation>
    <scope>NUCLEOTIDE SEQUENCE [LARGE SCALE GENOMIC DNA]</scope>
    <source>
        <strain evidence="2">4086291</strain>
    </source>
</reference>
<gene>
    <name evidence="2" type="ORF">BU14_0151s0011</name>
</gene>
<sequence>MAQNQGSSRGYSAVLHWMAKTRLLTGLHEAPPEGTNASLSASSSWRRSSARSDVSQMGTTALSFARHLLGLLPAHDRHGLVLTVVPSVCSVFPPCAPSPWRLSAPAFLLHPCTVPNSSRAASSWGASRLRLPPPPSARARASQCRCCRPGTVPPGHQCWQREQRRRGASVARPLRGADGRREARRLGGRRAGRRVQIHPGHLGAGERVFQGPLFRRQQADARPWAGGGRWCDHVGVEGGAVVV</sequence>
<proteinExistence type="predicted"/>
<protein>
    <submittedName>
        <fullName evidence="2">Uncharacterized protein</fullName>
    </submittedName>
</protein>
<accession>A0A1X6P8Z3</accession>
<organism evidence="2 3">
    <name type="scientific">Porphyra umbilicalis</name>
    <name type="common">Purple laver</name>
    <name type="synonym">Red alga</name>
    <dbReference type="NCBI Taxonomy" id="2786"/>
    <lineage>
        <taxon>Eukaryota</taxon>
        <taxon>Rhodophyta</taxon>
        <taxon>Bangiophyceae</taxon>
        <taxon>Bangiales</taxon>
        <taxon>Bangiaceae</taxon>
        <taxon>Porphyra</taxon>
    </lineage>
</organism>
<keyword evidence="3" id="KW-1185">Reference proteome</keyword>
<evidence type="ECO:0000313" key="2">
    <source>
        <dbReference type="EMBL" id="OSX77369.1"/>
    </source>
</evidence>
<dbReference type="AlphaFoldDB" id="A0A1X6P8Z3"/>
<dbReference type="Proteomes" id="UP000218209">
    <property type="component" value="Unassembled WGS sequence"/>
</dbReference>
<evidence type="ECO:0000256" key="1">
    <source>
        <dbReference type="SAM" id="MobiDB-lite"/>
    </source>
</evidence>
<evidence type="ECO:0000313" key="3">
    <source>
        <dbReference type="Proteomes" id="UP000218209"/>
    </source>
</evidence>